<keyword evidence="4 6" id="KW-0472">Membrane</keyword>
<keyword evidence="2 6" id="KW-0812">Transmembrane</keyword>
<feature type="transmembrane region" description="Helical" evidence="6">
    <location>
        <begin position="355"/>
        <end position="380"/>
    </location>
</feature>
<feature type="transmembrane region" description="Helical" evidence="6">
    <location>
        <begin position="266"/>
        <end position="288"/>
    </location>
</feature>
<feature type="transmembrane region" description="Helical" evidence="6">
    <location>
        <begin position="320"/>
        <end position="343"/>
    </location>
</feature>
<feature type="transmembrane region" description="Helical" evidence="6">
    <location>
        <begin position="386"/>
        <end position="405"/>
    </location>
</feature>
<feature type="compositionally biased region" description="Basic residues" evidence="5">
    <location>
        <begin position="420"/>
        <end position="432"/>
    </location>
</feature>
<dbReference type="InterPro" id="IPR011701">
    <property type="entry name" value="MFS"/>
</dbReference>
<protein>
    <submittedName>
        <fullName evidence="8">Aromatic acid/H+ symport family MFS transporter</fullName>
    </submittedName>
</protein>
<dbReference type="EMBL" id="BAAAOQ010000005">
    <property type="protein sequence ID" value="GAA2193843.1"/>
    <property type="molecule type" value="Genomic_DNA"/>
</dbReference>
<evidence type="ECO:0000313" key="8">
    <source>
        <dbReference type="EMBL" id="GAA2193843.1"/>
    </source>
</evidence>
<evidence type="ECO:0000256" key="5">
    <source>
        <dbReference type="SAM" id="MobiDB-lite"/>
    </source>
</evidence>
<proteinExistence type="predicted"/>
<evidence type="ECO:0000256" key="2">
    <source>
        <dbReference type="ARBA" id="ARBA00022692"/>
    </source>
</evidence>
<comment type="subcellular location">
    <subcellularLocation>
        <location evidence="1">Cell membrane</location>
        <topology evidence="1">Multi-pass membrane protein</topology>
    </subcellularLocation>
</comment>
<evidence type="ECO:0000256" key="6">
    <source>
        <dbReference type="SAM" id="Phobius"/>
    </source>
</evidence>
<feature type="transmembrane region" description="Helical" evidence="6">
    <location>
        <begin position="118"/>
        <end position="139"/>
    </location>
</feature>
<name>A0ABP5N5R9_9ACTN</name>
<feature type="transmembrane region" description="Helical" evidence="6">
    <location>
        <begin position="179"/>
        <end position="199"/>
    </location>
</feature>
<keyword evidence="9" id="KW-1185">Reference proteome</keyword>
<evidence type="ECO:0000256" key="4">
    <source>
        <dbReference type="ARBA" id="ARBA00023136"/>
    </source>
</evidence>
<dbReference type="PANTHER" id="PTHR23508">
    <property type="entry name" value="CARBOXYLIC ACID TRANSPORTER PROTEIN HOMOLOG"/>
    <property type="match status" value="1"/>
</dbReference>
<evidence type="ECO:0000256" key="1">
    <source>
        <dbReference type="ARBA" id="ARBA00004651"/>
    </source>
</evidence>
<dbReference type="Pfam" id="PF07690">
    <property type="entry name" value="MFS_1"/>
    <property type="match status" value="1"/>
</dbReference>
<dbReference type="RefSeq" id="WP_346162415.1">
    <property type="nucleotide sequence ID" value="NZ_BAAAOQ010000005.1"/>
</dbReference>
<feature type="transmembrane region" description="Helical" evidence="6">
    <location>
        <begin position="226"/>
        <end position="246"/>
    </location>
</feature>
<comment type="caution">
    <text evidence="8">The sequence shown here is derived from an EMBL/GenBank/DDBJ whole genome shotgun (WGS) entry which is preliminary data.</text>
</comment>
<organism evidence="8 9">
    <name type="scientific">Streptomyces bangladeshensis</name>
    <dbReference type="NCBI Taxonomy" id="295352"/>
    <lineage>
        <taxon>Bacteria</taxon>
        <taxon>Bacillati</taxon>
        <taxon>Actinomycetota</taxon>
        <taxon>Actinomycetes</taxon>
        <taxon>Kitasatosporales</taxon>
        <taxon>Streptomycetaceae</taxon>
        <taxon>Streptomyces</taxon>
    </lineage>
</organism>
<evidence type="ECO:0000256" key="3">
    <source>
        <dbReference type="ARBA" id="ARBA00022989"/>
    </source>
</evidence>
<dbReference type="SUPFAM" id="SSF103473">
    <property type="entry name" value="MFS general substrate transporter"/>
    <property type="match status" value="1"/>
</dbReference>
<feature type="transmembrane region" description="Helical" evidence="6">
    <location>
        <begin position="151"/>
        <end position="173"/>
    </location>
</feature>
<dbReference type="Proteomes" id="UP001501391">
    <property type="component" value="Unassembled WGS sequence"/>
</dbReference>
<feature type="transmembrane region" description="Helical" evidence="6">
    <location>
        <begin position="63"/>
        <end position="85"/>
    </location>
</feature>
<evidence type="ECO:0000313" key="9">
    <source>
        <dbReference type="Proteomes" id="UP001501391"/>
    </source>
</evidence>
<dbReference type="InterPro" id="IPR020846">
    <property type="entry name" value="MFS_dom"/>
</dbReference>
<feature type="transmembrane region" description="Helical" evidence="6">
    <location>
        <begin position="295"/>
        <end position="314"/>
    </location>
</feature>
<feature type="transmembrane region" description="Helical" evidence="6">
    <location>
        <begin position="92"/>
        <end position="112"/>
    </location>
</feature>
<feature type="transmembrane region" description="Helical" evidence="6">
    <location>
        <begin position="27"/>
        <end position="51"/>
    </location>
</feature>
<gene>
    <name evidence="8" type="ORF">GCM10009787_17370</name>
</gene>
<dbReference type="InterPro" id="IPR036259">
    <property type="entry name" value="MFS_trans_sf"/>
</dbReference>
<dbReference type="InterPro" id="IPR005829">
    <property type="entry name" value="Sugar_transporter_CS"/>
</dbReference>
<dbReference type="CDD" id="cd17365">
    <property type="entry name" value="MFS_PcaK_like"/>
    <property type="match status" value="1"/>
</dbReference>
<reference evidence="9" key="1">
    <citation type="journal article" date="2019" name="Int. J. Syst. Evol. Microbiol.">
        <title>The Global Catalogue of Microorganisms (GCM) 10K type strain sequencing project: providing services to taxonomists for standard genome sequencing and annotation.</title>
        <authorList>
            <consortium name="The Broad Institute Genomics Platform"/>
            <consortium name="The Broad Institute Genome Sequencing Center for Infectious Disease"/>
            <person name="Wu L."/>
            <person name="Ma J."/>
        </authorList>
    </citation>
    <scope>NUCLEOTIDE SEQUENCE [LARGE SCALE GENOMIC DNA]</scope>
    <source>
        <strain evidence="9">JCM 14924</strain>
    </source>
</reference>
<keyword evidence="3 6" id="KW-1133">Transmembrane helix</keyword>
<dbReference type="PROSITE" id="PS00216">
    <property type="entry name" value="SUGAR_TRANSPORT_1"/>
    <property type="match status" value="1"/>
</dbReference>
<dbReference type="PROSITE" id="PS50850">
    <property type="entry name" value="MFS"/>
    <property type="match status" value="1"/>
</dbReference>
<evidence type="ECO:0000259" key="7">
    <source>
        <dbReference type="PROSITE" id="PS50850"/>
    </source>
</evidence>
<sequence length="439" mass="45628">MSSVASSPASGTPTGTSAAGRDVWTVVLCWITVLLEGYDLVVLGAIIPTLLKTRHLGMTAGDATTVATLSLVGVAIGAVLVGPLADRLGRRLLLIGSVVLFSVFTLLVPLAGSVAVFAVLRLVAGLGLGACMPVSLTMMAEHMPAHRRARASTLTMTGYHTGAVITSLLALRVTEDWEVLFYVLGAAGLVVAVVQWFRLPESEAFVRARDATGSGRVPFGELLTPARLRAGIGVWVASFMGLLLVYGLNTWLPKLMNDAGYPVPTAVTQLLVLNAGGVAGLVLGGFVADRRGIKLTTLGWFAASVVMLACLGVRMDSDLLLDTVVFLTGVFVFSAQVLVYAYVTHFYPASVRGTALGSASGIGRIGSIVGPSVTGALVTAGIGHPWGFYFFAAVAVLAFLAVLTLPARAAEEPGTEPAGRRARWSLRARTRGRAAGGPS</sequence>
<feature type="region of interest" description="Disordered" evidence="5">
    <location>
        <begin position="412"/>
        <end position="439"/>
    </location>
</feature>
<accession>A0ABP5N5R9</accession>
<feature type="domain" description="Major facilitator superfamily (MFS) profile" evidence="7">
    <location>
        <begin position="25"/>
        <end position="410"/>
    </location>
</feature>
<dbReference type="Gene3D" id="1.20.1250.20">
    <property type="entry name" value="MFS general substrate transporter like domains"/>
    <property type="match status" value="2"/>
</dbReference>
<dbReference type="PANTHER" id="PTHR23508:SF10">
    <property type="entry name" value="CARBOXYLIC ACID TRANSPORTER PROTEIN HOMOLOG"/>
    <property type="match status" value="1"/>
</dbReference>